<protein>
    <submittedName>
        <fullName evidence="2">DUF2938 domain-containing protein</fullName>
    </submittedName>
</protein>
<proteinExistence type="predicted"/>
<dbReference type="EMBL" id="JAWDID010000042">
    <property type="protein sequence ID" value="MDU0342531.1"/>
    <property type="molecule type" value="Genomic_DNA"/>
</dbReference>
<dbReference type="InterPro" id="IPR021329">
    <property type="entry name" value="DUF2938"/>
</dbReference>
<organism evidence="2 3">
    <name type="scientific">Bosea rubneri</name>
    <dbReference type="NCBI Taxonomy" id="3075434"/>
    <lineage>
        <taxon>Bacteria</taxon>
        <taxon>Pseudomonadati</taxon>
        <taxon>Pseudomonadota</taxon>
        <taxon>Alphaproteobacteria</taxon>
        <taxon>Hyphomicrobiales</taxon>
        <taxon>Boseaceae</taxon>
        <taxon>Bosea</taxon>
    </lineage>
</organism>
<evidence type="ECO:0000313" key="3">
    <source>
        <dbReference type="Proteomes" id="UP001254257"/>
    </source>
</evidence>
<keyword evidence="1" id="KW-1133">Transmembrane helix</keyword>
<comment type="caution">
    <text evidence="2">The sequence shown here is derived from an EMBL/GenBank/DDBJ whole genome shotgun (WGS) entry which is preliminary data.</text>
</comment>
<feature type="transmembrane region" description="Helical" evidence="1">
    <location>
        <begin position="98"/>
        <end position="117"/>
    </location>
</feature>
<sequence>MFEFLGRAIVIGVGATAILDLWALLLNRTLGIPLANWAMVGRWFAHLPRGRFMHDPISASEPVSGELGIGWIMHYVVGILFAAVLLLIWGLGWAKAPTLVPALIVGVVTVGCGWFILQPGMGFGVAASKRPNPGQVRLVGLVNHVVFGLGLYLTALLTR</sequence>
<accession>A0ABU3SCW0</accession>
<name>A0ABU3SCW0_9HYPH</name>
<feature type="transmembrane region" description="Helical" evidence="1">
    <location>
        <begin position="72"/>
        <end position="92"/>
    </location>
</feature>
<evidence type="ECO:0000313" key="2">
    <source>
        <dbReference type="EMBL" id="MDU0342531.1"/>
    </source>
</evidence>
<dbReference type="Pfam" id="PF11158">
    <property type="entry name" value="DUF2938"/>
    <property type="match status" value="1"/>
</dbReference>
<feature type="transmembrane region" description="Helical" evidence="1">
    <location>
        <begin position="6"/>
        <end position="26"/>
    </location>
</feature>
<reference evidence="2 3" key="1">
    <citation type="submission" date="2023-09" db="EMBL/GenBank/DDBJ databases">
        <title>Whole genome shotgun sequencing (WGS) of Bosea sp. ZW T0_25, isolated from stored onions (Allium cepa).</title>
        <authorList>
            <person name="Stoll D.A."/>
            <person name="Huch M."/>
        </authorList>
    </citation>
    <scope>NUCLEOTIDE SEQUENCE [LARGE SCALE GENOMIC DNA]</scope>
    <source>
        <strain evidence="2 3">ZW T0_25</strain>
    </source>
</reference>
<gene>
    <name evidence="2" type="ORF">RKE40_21745</name>
</gene>
<keyword evidence="1" id="KW-0812">Transmembrane</keyword>
<evidence type="ECO:0000256" key="1">
    <source>
        <dbReference type="SAM" id="Phobius"/>
    </source>
</evidence>
<keyword evidence="1" id="KW-0472">Membrane</keyword>
<dbReference type="RefSeq" id="WP_316020298.1">
    <property type="nucleotide sequence ID" value="NZ_JAWDID010000042.1"/>
</dbReference>
<feature type="transmembrane region" description="Helical" evidence="1">
    <location>
        <begin position="138"/>
        <end position="157"/>
    </location>
</feature>
<dbReference type="Proteomes" id="UP001254257">
    <property type="component" value="Unassembled WGS sequence"/>
</dbReference>
<keyword evidence="3" id="KW-1185">Reference proteome</keyword>